<dbReference type="InterPro" id="IPR036291">
    <property type="entry name" value="NAD(P)-bd_dom_sf"/>
</dbReference>
<dbReference type="RefSeq" id="WP_274153185.1">
    <property type="nucleotide sequence ID" value="NZ_CP117812.1"/>
</dbReference>
<dbReference type="InterPro" id="IPR002347">
    <property type="entry name" value="SDR_fam"/>
</dbReference>
<dbReference type="EMBL" id="CP117812">
    <property type="protein sequence ID" value="WDE98311.1"/>
    <property type="molecule type" value="Genomic_DNA"/>
</dbReference>
<dbReference type="Pfam" id="PF00106">
    <property type="entry name" value="adh_short"/>
    <property type="match status" value="1"/>
</dbReference>
<accession>A0ABY7VWM5</accession>
<gene>
    <name evidence="1" type="ORF">PQO03_21095</name>
</gene>
<dbReference type="PRINTS" id="PR00081">
    <property type="entry name" value="GDHRDH"/>
</dbReference>
<evidence type="ECO:0000313" key="2">
    <source>
        <dbReference type="Proteomes" id="UP001214250"/>
    </source>
</evidence>
<dbReference type="PANTHER" id="PTHR45458:SF3">
    <property type="entry name" value="CHAIN DEHYDROGENASE (ATSC), PUTATIVE-RELATED"/>
    <property type="match status" value="1"/>
</dbReference>
<dbReference type="SUPFAM" id="SSF51735">
    <property type="entry name" value="NAD(P)-binding Rossmann-fold domains"/>
    <property type="match status" value="1"/>
</dbReference>
<reference evidence="1 2" key="1">
    <citation type="submission" date="2023-02" db="EMBL/GenBank/DDBJ databases">
        <title>Genome sequence of Lentisphaera profundi SAORIC-696.</title>
        <authorList>
            <person name="Kim e."/>
            <person name="Cho J.-C."/>
            <person name="Choi A."/>
            <person name="Kang I."/>
        </authorList>
    </citation>
    <scope>NUCLEOTIDE SEQUENCE [LARGE SCALE GENOMIC DNA]</scope>
    <source>
        <strain evidence="1 2">SAORIC-696</strain>
    </source>
</reference>
<dbReference type="PANTHER" id="PTHR45458">
    <property type="entry name" value="SHORT-CHAIN DEHYDROGENASE/REDUCTASE SDR"/>
    <property type="match status" value="1"/>
</dbReference>
<dbReference type="Proteomes" id="UP001214250">
    <property type="component" value="Chromosome 2"/>
</dbReference>
<sequence>MKVFITGVSSGIGLALAEEYIAKGHEVFGISRRPCPVKSVTWQSCDLAKLDSIESSLTSLLAAPNNIDLAILNAGILGGIQDLNDANVSQLKEVMDINLWANKVIIDYLCSNKTTAQIITLSSGAAVNGNRGWSGYSLSKAALNMMTSLYSKEFLETHFCAFAPGLVDTAMQDKLCSIEEIGNFSSLSRIQSARGTEGMPSPEHLAKKLPKLFEELKSRYTSGRFIDIRKMA</sequence>
<proteinExistence type="predicted"/>
<keyword evidence="2" id="KW-1185">Reference proteome</keyword>
<name>A0ABY7VWM5_9BACT</name>
<dbReference type="Gene3D" id="3.40.50.720">
    <property type="entry name" value="NAD(P)-binding Rossmann-like Domain"/>
    <property type="match status" value="1"/>
</dbReference>
<evidence type="ECO:0000313" key="1">
    <source>
        <dbReference type="EMBL" id="WDE98311.1"/>
    </source>
</evidence>
<protein>
    <submittedName>
        <fullName evidence="1">SDR family NAD(P)-dependent oxidoreductase</fullName>
    </submittedName>
</protein>
<organism evidence="1 2">
    <name type="scientific">Lentisphaera profundi</name>
    <dbReference type="NCBI Taxonomy" id="1658616"/>
    <lineage>
        <taxon>Bacteria</taxon>
        <taxon>Pseudomonadati</taxon>
        <taxon>Lentisphaerota</taxon>
        <taxon>Lentisphaeria</taxon>
        <taxon>Lentisphaerales</taxon>
        <taxon>Lentisphaeraceae</taxon>
        <taxon>Lentisphaera</taxon>
    </lineage>
</organism>
<dbReference type="InterPro" id="IPR052184">
    <property type="entry name" value="SDR_enzymes"/>
</dbReference>